<dbReference type="GO" id="GO:0016740">
    <property type="term" value="F:transferase activity"/>
    <property type="evidence" value="ECO:0007669"/>
    <property type="project" value="UniProtKB-KW"/>
</dbReference>
<comment type="caution">
    <text evidence="2">The sequence shown here is derived from an EMBL/GenBank/DDBJ whole genome shotgun (WGS) entry which is preliminary data.</text>
</comment>
<proteinExistence type="predicted"/>
<keyword evidence="2" id="KW-0808">Transferase</keyword>
<organism evidence="2 3">
    <name type="scientific">Pedobacter albus</name>
    <dbReference type="NCBI Taxonomy" id="3113905"/>
    <lineage>
        <taxon>Bacteria</taxon>
        <taxon>Pseudomonadati</taxon>
        <taxon>Bacteroidota</taxon>
        <taxon>Sphingobacteriia</taxon>
        <taxon>Sphingobacteriales</taxon>
        <taxon>Sphingobacteriaceae</taxon>
        <taxon>Pedobacter</taxon>
    </lineage>
</organism>
<sequence length="183" mass="21140">MLITGNKITLRAVENADLVHFHQWANDPDIQYMLGGWHFPTNLNDQEKWFQTLNCNSLNQRFTVTNNDGVIIGMANLVNINFKDGNAELGLIVDKRFQGLGYGKEIVLSLVKYAFNELRLNRIETTVIAYNQPSLSLFANCGWTKEGELRDWYYRKGNYHNKVVLSILHKEYATYLQDGKIYS</sequence>
<dbReference type="Gene3D" id="3.40.630.30">
    <property type="match status" value="1"/>
</dbReference>
<dbReference type="Proteomes" id="UP001336835">
    <property type="component" value="Unassembled WGS sequence"/>
</dbReference>
<name>A0ABU7I762_9SPHI</name>
<accession>A0ABU7I762</accession>
<dbReference type="Pfam" id="PF13302">
    <property type="entry name" value="Acetyltransf_3"/>
    <property type="match status" value="1"/>
</dbReference>
<dbReference type="SUPFAM" id="SSF55729">
    <property type="entry name" value="Acyl-CoA N-acyltransferases (Nat)"/>
    <property type="match status" value="1"/>
</dbReference>
<protein>
    <submittedName>
        <fullName evidence="2">GNAT family protein</fullName>
        <ecNumber evidence="2">2.-.-.-</ecNumber>
    </submittedName>
</protein>
<dbReference type="InterPro" id="IPR016181">
    <property type="entry name" value="Acyl_CoA_acyltransferase"/>
</dbReference>
<dbReference type="EMBL" id="JAZDQT010000001">
    <property type="protein sequence ID" value="MEE1945131.1"/>
    <property type="molecule type" value="Genomic_DNA"/>
</dbReference>
<dbReference type="RefSeq" id="WP_330107480.1">
    <property type="nucleotide sequence ID" value="NZ_JAZDQT010000001.1"/>
</dbReference>
<evidence type="ECO:0000259" key="1">
    <source>
        <dbReference type="PROSITE" id="PS51186"/>
    </source>
</evidence>
<feature type="domain" description="N-acetyltransferase" evidence="1">
    <location>
        <begin position="8"/>
        <end position="170"/>
    </location>
</feature>
<gene>
    <name evidence="2" type="ORF">VRU48_08430</name>
</gene>
<reference evidence="2 3" key="1">
    <citation type="submission" date="2024-01" db="EMBL/GenBank/DDBJ databases">
        <title>Pedobacter sp. nov., isolated from fresh soil.</title>
        <authorList>
            <person name="Le N.T.T."/>
        </authorList>
    </citation>
    <scope>NUCLEOTIDE SEQUENCE [LARGE SCALE GENOMIC DNA]</scope>
    <source>
        <strain evidence="2 3">KR3-3</strain>
    </source>
</reference>
<evidence type="ECO:0000313" key="2">
    <source>
        <dbReference type="EMBL" id="MEE1945131.1"/>
    </source>
</evidence>
<dbReference type="PANTHER" id="PTHR43415:SF3">
    <property type="entry name" value="GNAT-FAMILY ACETYLTRANSFERASE"/>
    <property type="match status" value="1"/>
</dbReference>
<keyword evidence="3" id="KW-1185">Reference proteome</keyword>
<dbReference type="InterPro" id="IPR000182">
    <property type="entry name" value="GNAT_dom"/>
</dbReference>
<dbReference type="PROSITE" id="PS51186">
    <property type="entry name" value="GNAT"/>
    <property type="match status" value="1"/>
</dbReference>
<dbReference type="PANTHER" id="PTHR43415">
    <property type="entry name" value="SPERMIDINE N(1)-ACETYLTRANSFERASE"/>
    <property type="match status" value="1"/>
</dbReference>
<dbReference type="EC" id="2.-.-.-" evidence="2"/>
<evidence type="ECO:0000313" key="3">
    <source>
        <dbReference type="Proteomes" id="UP001336835"/>
    </source>
</evidence>
<dbReference type="CDD" id="cd04301">
    <property type="entry name" value="NAT_SF"/>
    <property type="match status" value="1"/>
</dbReference>